<dbReference type="EMBL" id="FOWW01000004">
    <property type="protein sequence ID" value="SFQ07860.1"/>
    <property type="molecule type" value="Genomic_DNA"/>
</dbReference>
<accession>A0A1I5VK50</accession>
<name>A0A1I5VK50_9PSEU</name>
<dbReference type="AlphaFoldDB" id="A0A1I5VK50"/>
<sequence>MTTDWLLWDAVRAEAAYRVEEMRKAGRVQRIGASRRSAKRTEAGVPRQRRGEHERVERTGRAR</sequence>
<protein>
    <submittedName>
        <fullName evidence="2">Uncharacterized protein</fullName>
    </submittedName>
</protein>
<dbReference type="Proteomes" id="UP000198727">
    <property type="component" value="Unassembled WGS sequence"/>
</dbReference>
<evidence type="ECO:0000313" key="3">
    <source>
        <dbReference type="Proteomes" id="UP000198727"/>
    </source>
</evidence>
<gene>
    <name evidence="2" type="ORF">SAMN05421810_104408</name>
</gene>
<keyword evidence="3" id="KW-1185">Reference proteome</keyword>
<feature type="compositionally biased region" description="Basic and acidic residues" evidence="1">
    <location>
        <begin position="49"/>
        <end position="63"/>
    </location>
</feature>
<evidence type="ECO:0000256" key="1">
    <source>
        <dbReference type="SAM" id="MobiDB-lite"/>
    </source>
</evidence>
<proteinExistence type="predicted"/>
<reference evidence="3" key="1">
    <citation type="submission" date="2016-10" db="EMBL/GenBank/DDBJ databases">
        <authorList>
            <person name="Varghese N."/>
            <person name="Submissions S."/>
        </authorList>
    </citation>
    <scope>NUCLEOTIDE SEQUENCE [LARGE SCALE GENOMIC DNA]</scope>
    <source>
        <strain evidence="3">CGMCC 4.5579</strain>
    </source>
</reference>
<feature type="region of interest" description="Disordered" evidence="1">
    <location>
        <begin position="29"/>
        <end position="63"/>
    </location>
</feature>
<organism evidence="2 3">
    <name type="scientific">Amycolatopsis arida</name>
    <dbReference type="NCBI Taxonomy" id="587909"/>
    <lineage>
        <taxon>Bacteria</taxon>
        <taxon>Bacillati</taxon>
        <taxon>Actinomycetota</taxon>
        <taxon>Actinomycetes</taxon>
        <taxon>Pseudonocardiales</taxon>
        <taxon>Pseudonocardiaceae</taxon>
        <taxon>Amycolatopsis</taxon>
    </lineage>
</organism>
<evidence type="ECO:0000313" key="2">
    <source>
        <dbReference type="EMBL" id="SFQ07860.1"/>
    </source>
</evidence>
<dbReference type="RefSeq" id="WP_092530764.1">
    <property type="nucleotide sequence ID" value="NZ_FOWW01000004.1"/>
</dbReference>